<sequence>MNERMNAEARPLFSGKGSRLFSTFRNLGRPKKSLLNVPESPLSIYSLHDIGVLVYTLRSSHIREEVIQAAECLSQALGQIVVINAAEIWMAGKALISGENDLEMRRSGFLLMAACIKAQAELSAVDRYMFYQDIRQHHVNEDFAMCLDIMGVLTNDGRDITAMESDIMRLLSSWLYLCFKNAENNRSKKYPLSSPLYGDLSYEQLLGTLFCLVRNIVKFHYSVFEETDMVMLINDVIWIGKKTTHKDDIKDVIQFLDIVVRFGCIPIPALANCIEILCSTNIGVLEFSNISWNIMKNLLKSHIAHNVVLSLKKFLETKSKLHVNVIVGAARFLSWILTTDEQNILPSIPQGMIMETYKSALSLNIPLVDLEILKAIRDFISCKDALIQIKYDDWDLPLEILSSCSKYLQYSTTQTKLLETCDYELSNDIYTSLFQVTNQILHLLQNSYNNSCYSGPKRKLIHYFSQIHAYLPESTCMLLLDYYSIHHLCNQDCEKWLDNSIFIGHSFFKSSCHTTKIKIKALNLIKNVAAVENSSLPYKLVNDVLLPLFENLFEEQDQVVILECIKILVEIACDGSDSFFNETVKILEKCSLLTFHQIEKLNFLSLQNSRDNFFTLVSGENIIFKDEKEMVALASTKGLITLLLYYLRIGDNAKFIQLYKIILSIVSNLEGNSDARIAALQILVRVRADSSHFIYLASNIGNLPLAHDFKRNEKLKSSDSSEIFDKELSLEQKADLNTEKSFQKDSTNDNIKLNKRTYHVLWTIPEKLHVEILPIHEFVTCLRSYSIDKLAFENVLEHNCEIDQILPISAWLKVILNILKNEKDWEIYLYVLVHISAQLRNKHLFCGSVHEIRELRTLIVDQLFNNVLAPVVLPDNLRKTDVMVALIDILTVLISYHSKYTKNEEDEIVASFQMGLQKWSHTAKSCIHALTICCHELPVSMSKLLSGILVKLSQLITSSTVSIHILEFLSSLAKLPNVYANFTEADFRRVFGIALQYIQHSNAFTKSQLSDRLENAKDLGQTNISNIQMSQYVLILAYNIISIWFLALKLSERRKYVAWIIRGLLLANPLKNGLDEQSQTCYDMLLRFSYSNADIKGCLTNYTPDPSSVSKTWLYGNSFVTIDTANSSDLIELTIRKSSGTVHFSCQAREFMNNEIGTDNSDAIQDLFVEDSEFQKLPLKPFSLESSLFLPSYILLQLSVFPELLEQSKPYLLADNEFTKRTLSVFDRIPVVDFHKIGVVYVAPGQSTELEILANTCGSKEYLNFIEGLGDLTRLKGNKTIYTGGLDSENDHDGEFAYFWKDKITQIIYHCCTLMPTNLKTDPNCTLKKRHIGNDFVNIIFNDSGSPYIFDTIPGQFNFINIVISRNSRYNYDILSCNEPLSDVYFLVELQHKTGVSEIISLKETMMISAKALPIFVRNLALHVSTFSQIYHQIDCEYITNWRERLRHILRVKTRLQLSDSTLEQSNSLSTTHQWTSNSNGLKLLNLDNVNDNITYLEKALDFTLFS</sequence>
<dbReference type="InterPro" id="IPR000331">
    <property type="entry name" value="Rap/Ran_GAP_dom"/>
</dbReference>
<evidence type="ECO:0000313" key="3">
    <source>
        <dbReference type="EMBL" id="KTW32539.1"/>
    </source>
</evidence>
<dbReference type="GO" id="GO:0051056">
    <property type="term" value="P:regulation of small GTPase mediated signal transduction"/>
    <property type="evidence" value="ECO:0007669"/>
    <property type="project" value="InterPro"/>
</dbReference>
<feature type="domain" description="Rap-GAP" evidence="2">
    <location>
        <begin position="1223"/>
        <end position="1460"/>
    </location>
</feature>
<dbReference type="VEuPathDB" id="FungiDB:T551_00024"/>
<reference evidence="4" key="1">
    <citation type="journal article" date="2016" name="Nat. Commun.">
        <title>Genome analysis of three Pneumocystis species reveals adaptation mechanisms to life exclusively in mammalian hosts.</title>
        <authorList>
            <person name="Ma L."/>
            <person name="Chen Z."/>
            <person name="Huang D.W."/>
            <person name="Kutty G."/>
            <person name="Ishihara M."/>
            <person name="Wang H."/>
            <person name="Abouelleil A."/>
            <person name="Bishop L."/>
            <person name="Davey E."/>
            <person name="Deng R."/>
            <person name="Deng X."/>
            <person name="Fan L."/>
            <person name="Fantoni G."/>
            <person name="Fitzgerald M."/>
            <person name="Gogineni E."/>
            <person name="Goldberg J.M."/>
            <person name="Handley G."/>
            <person name="Hu X."/>
            <person name="Huber C."/>
            <person name="Jiao X."/>
            <person name="Jones K."/>
            <person name="Levin J.Z."/>
            <person name="Liu Y."/>
            <person name="Macdonald P."/>
            <person name="Melnikov A."/>
            <person name="Raley C."/>
            <person name="Sassi M."/>
            <person name="Sherman B.T."/>
            <person name="Song X."/>
            <person name="Sykes S."/>
            <person name="Tran B."/>
            <person name="Walsh L."/>
            <person name="Xia Y."/>
            <person name="Yang J."/>
            <person name="Young S."/>
            <person name="Zeng Q."/>
            <person name="Zheng X."/>
            <person name="Stephens R."/>
            <person name="Nusbaum C."/>
            <person name="Birren B.W."/>
            <person name="Azadi P."/>
            <person name="Lempicki R.A."/>
            <person name="Cuomo C.A."/>
            <person name="Kovacs J.A."/>
        </authorList>
    </citation>
    <scope>NUCLEOTIDE SEQUENCE [LARGE SCALE GENOMIC DNA]</scope>
    <source>
        <strain evidence="4">RU7</strain>
    </source>
</reference>
<dbReference type="RefSeq" id="XP_018231231.1">
    <property type="nucleotide sequence ID" value="XM_018372291.1"/>
</dbReference>
<dbReference type="GO" id="GO:0033596">
    <property type="term" value="C:TSC1-TSC2 complex"/>
    <property type="evidence" value="ECO:0007669"/>
    <property type="project" value="InterPro"/>
</dbReference>
<keyword evidence="4" id="KW-1185">Reference proteome</keyword>
<dbReference type="Pfam" id="PF11864">
    <property type="entry name" value="DUF3384"/>
    <property type="match status" value="1"/>
</dbReference>
<dbReference type="GO" id="GO:0032007">
    <property type="term" value="P:negative regulation of TOR signaling"/>
    <property type="evidence" value="ECO:0007669"/>
    <property type="project" value="InterPro"/>
</dbReference>
<dbReference type="EMBL" id="LFWA01000001">
    <property type="protein sequence ID" value="KTW32539.1"/>
    <property type="molecule type" value="Genomic_DNA"/>
</dbReference>
<dbReference type="GO" id="GO:0005096">
    <property type="term" value="F:GTPase activator activity"/>
    <property type="evidence" value="ECO:0007669"/>
    <property type="project" value="UniProtKB-KW"/>
</dbReference>
<dbReference type="PROSITE" id="PS50085">
    <property type="entry name" value="RAPGAP"/>
    <property type="match status" value="1"/>
</dbReference>
<evidence type="ECO:0000256" key="1">
    <source>
        <dbReference type="ARBA" id="ARBA00022468"/>
    </source>
</evidence>
<dbReference type="SUPFAM" id="SSF111347">
    <property type="entry name" value="Rap/Ran-GAP"/>
    <property type="match status" value="1"/>
</dbReference>
<dbReference type="GeneID" id="28938546"/>
<comment type="caution">
    <text evidence="3">The sequence shown here is derived from an EMBL/GenBank/DDBJ whole genome shotgun (WGS) entry which is preliminary data.</text>
</comment>
<name>A0A0W4ZVY5_PNEJ7</name>
<accession>A0A0W4ZVY5</accession>
<evidence type="ECO:0000259" key="2">
    <source>
        <dbReference type="PROSITE" id="PS50085"/>
    </source>
</evidence>
<keyword evidence="1" id="KW-0343">GTPase activation</keyword>
<dbReference type="InterPro" id="IPR018515">
    <property type="entry name" value="Tuberin-type_domain"/>
</dbReference>
<dbReference type="InterPro" id="IPR027107">
    <property type="entry name" value="Tuberin/Ral-act_asu"/>
</dbReference>
<dbReference type="Pfam" id="PF03542">
    <property type="entry name" value="Tuberin"/>
    <property type="match status" value="1"/>
</dbReference>
<dbReference type="Proteomes" id="UP000053447">
    <property type="component" value="Unassembled WGS sequence"/>
</dbReference>
<dbReference type="PRINTS" id="PR01431">
    <property type="entry name" value="TUBERIN"/>
</dbReference>
<evidence type="ECO:0000313" key="4">
    <source>
        <dbReference type="Proteomes" id="UP000053447"/>
    </source>
</evidence>
<dbReference type="InterPro" id="IPR035974">
    <property type="entry name" value="Rap/Ran-GAP_sf"/>
</dbReference>
<gene>
    <name evidence="3" type="ORF">T551_00024</name>
</gene>
<dbReference type="FunFam" id="3.40.50.11210:FF:000007">
    <property type="entry name" value="Tuberous sclerosis 2"/>
    <property type="match status" value="1"/>
</dbReference>
<organism evidence="3 4">
    <name type="scientific">Pneumocystis jirovecii (strain RU7)</name>
    <name type="common">Human pneumocystis pneumonia agent</name>
    <dbReference type="NCBI Taxonomy" id="1408657"/>
    <lineage>
        <taxon>Eukaryota</taxon>
        <taxon>Fungi</taxon>
        <taxon>Dikarya</taxon>
        <taxon>Ascomycota</taxon>
        <taxon>Taphrinomycotina</taxon>
        <taxon>Pneumocystomycetes</taxon>
        <taxon>Pneumocystaceae</taxon>
        <taxon>Pneumocystis</taxon>
    </lineage>
</organism>
<proteinExistence type="predicted"/>
<dbReference type="Pfam" id="PF02145">
    <property type="entry name" value="Rap_GAP"/>
    <property type="match status" value="1"/>
</dbReference>
<dbReference type="InterPro" id="IPR003913">
    <property type="entry name" value="Tuberin"/>
</dbReference>
<dbReference type="GO" id="GO:0005634">
    <property type="term" value="C:nucleus"/>
    <property type="evidence" value="ECO:0007669"/>
    <property type="project" value="InterPro"/>
</dbReference>
<dbReference type="InterPro" id="IPR024584">
    <property type="entry name" value="Tuberin_N"/>
</dbReference>
<protein>
    <recommendedName>
        <fullName evidence="2">Rap-GAP domain-containing protein</fullName>
    </recommendedName>
</protein>
<dbReference type="OrthoDB" id="19311at2759"/>
<dbReference type="Gene3D" id="3.40.50.11210">
    <property type="entry name" value="Rap/Ran-GAP"/>
    <property type="match status" value="1"/>
</dbReference>
<dbReference type="PANTHER" id="PTHR10063">
    <property type="entry name" value="TUBERIN"/>
    <property type="match status" value="1"/>
</dbReference>
<dbReference type="PANTHER" id="PTHR10063:SF0">
    <property type="entry name" value="TUBERIN"/>
    <property type="match status" value="1"/>
</dbReference>
<dbReference type="STRING" id="1408657.A0A0W4ZVY5"/>